<reference evidence="4" key="1">
    <citation type="submission" date="2023-06" db="EMBL/GenBank/DDBJ databases">
        <title>Reference genome for the Northern bat (Eptesicus nilssonii), a most northern bat species.</title>
        <authorList>
            <person name="Laine V.N."/>
            <person name="Pulliainen A.T."/>
            <person name="Lilley T.M."/>
        </authorList>
    </citation>
    <scope>NUCLEOTIDE SEQUENCE</scope>
    <source>
        <strain evidence="4">BLF_Eptnil</strain>
        <tissue evidence="4">Kidney</tissue>
    </source>
</reference>
<dbReference type="GO" id="GO:0005852">
    <property type="term" value="C:eukaryotic translation initiation factor 3 complex"/>
    <property type="evidence" value="ECO:0007669"/>
    <property type="project" value="InterPro"/>
</dbReference>
<evidence type="ECO:0000256" key="1">
    <source>
        <dbReference type="ARBA" id="ARBA00022490"/>
    </source>
</evidence>
<sequence length="114" mass="13478">MRRIQKLQDKCSQPGMVRYCLTTWQKKAWFRQEYLDTTDMQNFNVSVEINYGAAEYLYFFRVLVPATDRNALNLLCGQLTSEILMQNWDATMEDLTWLKETILYTLSGQIIMTT</sequence>
<keyword evidence="3" id="KW-0648">Protein biosynthesis</keyword>
<evidence type="ECO:0000313" key="4">
    <source>
        <dbReference type="EMBL" id="KAK1338640.1"/>
    </source>
</evidence>
<dbReference type="GO" id="GO:0003743">
    <property type="term" value="F:translation initiation factor activity"/>
    <property type="evidence" value="ECO:0007669"/>
    <property type="project" value="UniProtKB-KW"/>
</dbReference>
<dbReference type="AlphaFoldDB" id="A0AA40LMK5"/>
<protein>
    <submittedName>
        <fullName evidence="4">Uncharacterized protein</fullName>
    </submittedName>
</protein>
<keyword evidence="5" id="KW-1185">Reference proteome</keyword>
<proteinExistence type="predicted"/>
<organism evidence="4 5">
    <name type="scientific">Cnephaeus nilssonii</name>
    <name type="common">Northern bat</name>
    <name type="synonym">Eptesicus nilssonii</name>
    <dbReference type="NCBI Taxonomy" id="3371016"/>
    <lineage>
        <taxon>Eukaryota</taxon>
        <taxon>Metazoa</taxon>
        <taxon>Chordata</taxon>
        <taxon>Craniata</taxon>
        <taxon>Vertebrata</taxon>
        <taxon>Euteleostomi</taxon>
        <taxon>Mammalia</taxon>
        <taxon>Eutheria</taxon>
        <taxon>Laurasiatheria</taxon>
        <taxon>Chiroptera</taxon>
        <taxon>Yangochiroptera</taxon>
        <taxon>Vespertilionidae</taxon>
        <taxon>Cnephaeus</taxon>
    </lineage>
</organism>
<evidence type="ECO:0000256" key="2">
    <source>
        <dbReference type="ARBA" id="ARBA00022540"/>
    </source>
</evidence>
<dbReference type="EMBL" id="JAULJE010000009">
    <property type="protein sequence ID" value="KAK1338640.1"/>
    <property type="molecule type" value="Genomic_DNA"/>
</dbReference>
<evidence type="ECO:0000313" key="5">
    <source>
        <dbReference type="Proteomes" id="UP001177744"/>
    </source>
</evidence>
<comment type="caution">
    <text evidence="4">The sequence shown here is derived from an EMBL/GenBank/DDBJ whole genome shotgun (WGS) entry which is preliminary data.</text>
</comment>
<evidence type="ECO:0000256" key="3">
    <source>
        <dbReference type="ARBA" id="ARBA00022917"/>
    </source>
</evidence>
<dbReference type="InterPro" id="IPR016650">
    <property type="entry name" value="eIF3e"/>
</dbReference>
<dbReference type="PANTHER" id="PTHR10317">
    <property type="entry name" value="EUKARYOTIC TRANSLATION INITIATION FACTOR 3 SUBUNIT E"/>
    <property type="match status" value="1"/>
</dbReference>
<accession>A0AA40LMK5</accession>
<name>A0AA40LMK5_CNENI</name>
<keyword evidence="1" id="KW-0963">Cytoplasm</keyword>
<dbReference type="Proteomes" id="UP001177744">
    <property type="component" value="Unassembled WGS sequence"/>
</dbReference>
<keyword evidence="2" id="KW-0396">Initiation factor</keyword>
<gene>
    <name evidence="4" type="ORF">QTO34_019294</name>
</gene>